<accession>A0ABS5Z925</accession>
<gene>
    <name evidence="1" type="ORF">KCG35_05730</name>
</gene>
<organism evidence="1 2">
    <name type="scientific">Zooshikella harenae</name>
    <dbReference type="NCBI Taxonomy" id="2827238"/>
    <lineage>
        <taxon>Bacteria</taxon>
        <taxon>Pseudomonadati</taxon>
        <taxon>Pseudomonadota</taxon>
        <taxon>Gammaproteobacteria</taxon>
        <taxon>Oceanospirillales</taxon>
        <taxon>Zooshikellaceae</taxon>
        <taxon>Zooshikella</taxon>
    </lineage>
</organism>
<dbReference type="InterPro" id="IPR019231">
    <property type="entry name" value="DUF2170"/>
</dbReference>
<dbReference type="EMBL" id="JAGSOY010000008">
    <property type="protein sequence ID" value="MBU2710552.1"/>
    <property type="molecule type" value="Genomic_DNA"/>
</dbReference>
<name>A0ABS5Z925_9GAMM</name>
<dbReference type="Proteomes" id="UP000690515">
    <property type="component" value="Unassembled WGS sequence"/>
</dbReference>
<protein>
    <submittedName>
        <fullName evidence="1">DUF2170 family protein</fullName>
    </submittedName>
</protein>
<reference evidence="1 2" key="1">
    <citation type="submission" date="2021-04" db="EMBL/GenBank/DDBJ databases">
        <authorList>
            <person name="Pira H."/>
            <person name="Risdian C."/>
            <person name="Wink J."/>
        </authorList>
    </citation>
    <scope>NUCLEOTIDE SEQUENCE [LARGE SCALE GENOMIC DNA]</scope>
    <source>
        <strain evidence="1 2">WH53</strain>
    </source>
</reference>
<sequence length="135" mass="15428">MHIQDLALRFNNIRQHEGYEFDCQPIPGCPDVLQITATNLDPLPIFVTITEQQILCIAYLWTEEQILEEHRLSLLEALLELNVPMPLSSFSKTADKYLIFGALSIHSSFDDIIHEIITLHENALEATKALQPFLK</sequence>
<dbReference type="Pfam" id="PF09938">
    <property type="entry name" value="DUF2170"/>
    <property type="match status" value="1"/>
</dbReference>
<proteinExistence type="predicted"/>
<comment type="caution">
    <text evidence="1">The sequence shown here is derived from an EMBL/GenBank/DDBJ whole genome shotgun (WGS) entry which is preliminary data.</text>
</comment>
<keyword evidence="2" id="KW-1185">Reference proteome</keyword>
<dbReference type="RefSeq" id="WP_215818717.1">
    <property type="nucleotide sequence ID" value="NZ_JAGSOY010000008.1"/>
</dbReference>
<evidence type="ECO:0000313" key="1">
    <source>
        <dbReference type="EMBL" id="MBU2710552.1"/>
    </source>
</evidence>
<evidence type="ECO:0000313" key="2">
    <source>
        <dbReference type="Proteomes" id="UP000690515"/>
    </source>
</evidence>